<dbReference type="STRING" id="365044.Pnap_4087"/>
<organism evidence="1 2">
    <name type="scientific">Polaromonas naphthalenivorans (strain CJ2)</name>
    <dbReference type="NCBI Taxonomy" id="365044"/>
    <lineage>
        <taxon>Bacteria</taxon>
        <taxon>Pseudomonadati</taxon>
        <taxon>Pseudomonadota</taxon>
        <taxon>Betaproteobacteria</taxon>
        <taxon>Burkholderiales</taxon>
        <taxon>Comamonadaceae</taxon>
        <taxon>Polaromonas</taxon>
    </lineage>
</organism>
<dbReference type="Proteomes" id="UP000000644">
    <property type="component" value="Chromosome"/>
</dbReference>
<dbReference type="AlphaFoldDB" id="A1VUQ0"/>
<gene>
    <name evidence="1" type="ordered locus">Pnap_4087</name>
</gene>
<evidence type="ECO:0008006" key="3">
    <source>
        <dbReference type="Google" id="ProtNLM"/>
    </source>
</evidence>
<name>A1VUQ0_POLNA</name>
<protein>
    <recommendedName>
        <fullName evidence="3">NHL repeat containing protein</fullName>
    </recommendedName>
</protein>
<keyword evidence="2" id="KW-1185">Reference proteome</keyword>
<proteinExistence type="predicted"/>
<dbReference type="EMBL" id="CP000529">
    <property type="protein sequence ID" value="ABM39378.1"/>
    <property type="molecule type" value="Genomic_DNA"/>
</dbReference>
<evidence type="ECO:0000313" key="1">
    <source>
        <dbReference type="EMBL" id="ABM39378.1"/>
    </source>
</evidence>
<dbReference type="OrthoDB" id="1488190at2"/>
<dbReference type="HOGENOM" id="CLU_282122_0_0_4"/>
<dbReference type="KEGG" id="pna:Pnap_4087"/>
<evidence type="ECO:0000313" key="2">
    <source>
        <dbReference type="Proteomes" id="UP000000644"/>
    </source>
</evidence>
<sequence length="1095" mass="114228">MNALIRPDRRHFLKQAAGAGLVAGMGPLLVGCGGGDADTRPAAGATEIHSYFFDLSNAHPETDFFLVSGTRHHPLVPATAAQLEKAKAGNPVLQSVSSQSVTHMGIGLALPARLQMCYVKGVPRGGKRGPGEWDMHTMFYHVPSAASSLAAEKLTQSCGKSMMASQRAAYQACLNDIAGTASAGGLNALAANNSLCTGTEFDQFKDYFDHAMALICHHPEIGSFDAPTLSYVQQAIVCADINLLNLAVSLYRQGPATTTPGGWATLVEYTKPDPTTGEPQPQLASNGDKLYFTHHSAETLQLTGTAINSILPKVKNDPMLGGNIADLSASELNDGLQGKMWVTQSGTPTRLPATQSTLLARSLQASSGASWTARDLSSGNGFRVTDIGGGARTVSFTVENWYLRYLGLYVRFLDGAGNPMAVSSLPQETQLQFVPALSGTYDAFLSLVNQELVVLGIPIRQNKQSYSVTVPDSAASIQILAGGLGSGSNSYPHTVTPGAVMTVVLDLAVPGIFLALSAVDGYASLTTELSTQTQLLIDSAKIFLLTMTDAVVGGVYKDASVFTNLAGPLASTLKDGATALYAEIKANVKIGEAEEAVASCIPFGIGLAFQAVMALGVAAQIAETSAEIANAPWTFVTQVDATHDLTVTLNHDPLDTAGFPATATYYTLRAVCDGGSPAESGRIAMQGTTRTEPLSYTFNNLPAGGKVTVTAAFYSDTDWLTGAGSTGAVDNAQDAAALTIKENLVPLTTATRYAHKEKLGLDSSGKHIWIAGPQPAATPANCNNVSGSLCNLQGITVSETFGNVGYVWQSYSAGVPSFGSGAAGQLYQFANISFTDDPQSGWMHSGGGFPSPPRVAYSRSSPTSQNFYIDTSTGNAMVRRINMTQVGVAPTFDSPRGGQAVGSFNFPSDAFLIHPTGKLISINAALGKLEVLVPSATPVPDASAPLAQAFAGPGSREGLLNGPACAVVAPGGAILVLEQGGNRIQAFDTGANPAPFFAGQSTMQLKAQTGGVQYLDLGIEFVGYLYVLSLNANTGIYSLDIYTPAGALLATTSGMNASKLAIDLFRNVYTLNFETIQPVGNLTEPSVSQWIPSTP</sequence>
<dbReference type="eggNOG" id="COG3391">
    <property type="taxonomic scope" value="Bacteria"/>
</dbReference>
<dbReference type="InterPro" id="IPR006311">
    <property type="entry name" value="TAT_signal"/>
</dbReference>
<dbReference type="PROSITE" id="PS51257">
    <property type="entry name" value="PROKAR_LIPOPROTEIN"/>
    <property type="match status" value="1"/>
</dbReference>
<dbReference type="PROSITE" id="PS51318">
    <property type="entry name" value="TAT"/>
    <property type="match status" value="1"/>
</dbReference>
<reference evidence="2" key="1">
    <citation type="journal article" date="2009" name="Environ. Microbiol.">
        <title>The genome of Polaromonas naphthalenivorans strain CJ2, isolated from coal tar-contaminated sediment, reveals physiological and metabolic versatility and evolution through extensive horizontal gene transfer.</title>
        <authorList>
            <person name="Yagi J.M."/>
            <person name="Sims D."/>
            <person name="Brettin T."/>
            <person name="Bruce D."/>
            <person name="Madsen E.L."/>
        </authorList>
    </citation>
    <scope>NUCLEOTIDE SEQUENCE [LARGE SCALE GENOMIC DNA]</scope>
    <source>
        <strain evidence="2">CJ2</strain>
    </source>
</reference>
<accession>A1VUQ0</accession>
<dbReference type="RefSeq" id="WP_011803440.1">
    <property type="nucleotide sequence ID" value="NC_008781.1"/>
</dbReference>